<organism evidence="2 3">
    <name type="scientific">Prorocentrum cordatum</name>
    <dbReference type="NCBI Taxonomy" id="2364126"/>
    <lineage>
        <taxon>Eukaryota</taxon>
        <taxon>Sar</taxon>
        <taxon>Alveolata</taxon>
        <taxon>Dinophyceae</taxon>
        <taxon>Prorocentrales</taxon>
        <taxon>Prorocentraceae</taxon>
        <taxon>Prorocentrum</taxon>
    </lineage>
</organism>
<accession>A0ABN9S2B6</accession>
<evidence type="ECO:0000313" key="3">
    <source>
        <dbReference type="Proteomes" id="UP001189429"/>
    </source>
</evidence>
<keyword evidence="3" id="KW-1185">Reference proteome</keyword>
<proteinExistence type="predicted"/>
<gene>
    <name evidence="2" type="ORF">PCOR1329_LOCUS25904</name>
</gene>
<dbReference type="Proteomes" id="UP001189429">
    <property type="component" value="Unassembled WGS sequence"/>
</dbReference>
<evidence type="ECO:0000313" key="2">
    <source>
        <dbReference type="EMBL" id="CAK0825894.1"/>
    </source>
</evidence>
<feature type="transmembrane region" description="Helical" evidence="1">
    <location>
        <begin position="85"/>
        <end position="104"/>
    </location>
</feature>
<keyword evidence="1" id="KW-0812">Transmembrane</keyword>
<reference evidence="2" key="1">
    <citation type="submission" date="2023-10" db="EMBL/GenBank/DDBJ databases">
        <authorList>
            <person name="Chen Y."/>
            <person name="Shah S."/>
            <person name="Dougan E. K."/>
            <person name="Thang M."/>
            <person name="Chan C."/>
        </authorList>
    </citation>
    <scope>NUCLEOTIDE SEQUENCE [LARGE SCALE GENOMIC DNA]</scope>
</reference>
<evidence type="ECO:0000256" key="1">
    <source>
        <dbReference type="SAM" id="Phobius"/>
    </source>
</evidence>
<keyword evidence="1" id="KW-1133">Transmembrane helix</keyword>
<feature type="transmembrane region" description="Helical" evidence="1">
    <location>
        <begin position="27"/>
        <end position="48"/>
    </location>
</feature>
<name>A0ABN9S2B6_9DINO</name>
<sequence length="127" mass="13845">MFAVPGIREISSSDYPGGEAWYPFMMWYPYVANFVSVVLVLIAFYDFFQVPEQICAAPDLSVPSSTVSEVLALYRSKSDGVSRPVWVACMIVLTSLICFALGPLRDSALAAGSTTYPRITDSSRNGA</sequence>
<comment type="caution">
    <text evidence="2">The sequence shown here is derived from an EMBL/GenBank/DDBJ whole genome shotgun (WGS) entry which is preliminary data.</text>
</comment>
<keyword evidence="1" id="KW-0472">Membrane</keyword>
<dbReference type="EMBL" id="CAUYUJ010009114">
    <property type="protein sequence ID" value="CAK0825894.1"/>
    <property type="molecule type" value="Genomic_DNA"/>
</dbReference>
<protein>
    <submittedName>
        <fullName evidence="2">Uncharacterized protein</fullName>
    </submittedName>
</protein>